<organism evidence="1 2">
    <name type="scientific">Kibdelosporangium phytohabitans</name>
    <dbReference type="NCBI Taxonomy" id="860235"/>
    <lineage>
        <taxon>Bacteria</taxon>
        <taxon>Bacillati</taxon>
        <taxon>Actinomycetota</taxon>
        <taxon>Actinomycetes</taxon>
        <taxon>Pseudonocardiales</taxon>
        <taxon>Pseudonocardiaceae</taxon>
        <taxon>Kibdelosporangium</taxon>
    </lineage>
</organism>
<dbReference type="STRING" id="860235.AOZ06_18660"/>
<dbReference type="InterPro" id="IPR009959">
    <property type="entry name" value="Cyclase_SnoaL-like"/>
</dbReference>
<protein>
    <recommendedName>
        <fullName evidence="3">Ester cyclase</fullName>
    </recommendedName>
</protein>
<reference evidence="1 2" key="1">
    <citation type="submission" date="2015-07" db="EMBL/GenBank/DDBJ databases">
        <title>Genome sequencing of Kibdelosporangium phytohabitans.</title>
        <authorList>
            <person name="Qin S."/>
            <person name="Xing K."/>
        </authorList>
    </citation>
    <scope>NUCLEOTIDE SEQUENCE [LARGE SCALE GENOMIC DNA]</scope>
    <source>
        <strain evidence="1 2">KLBMP1111</strain>
    </source>
</reference>
<dbReference type="Pfam" id="PF07366">
    <property type="entry name" value="SnoaL"/>
    <property type="match status" value="1"/>
</dbReference>
<dbReference type="OrthoDB" id="3624661at2"/>
<dbReference type="InterPro" id="IPR032710">
    <property type="entry name" value="NTF2-like_dom_sf"/>
</dbReference>
<gene>
    <name evidence="1" type="ORF">AOZ06_18660</name>
</gene>
<keyword evidence="2" id="KW-1185">Reference proteome</keyword>
<dbReference type="PANTHER" id="PTHR38436">
    <property type="entry name" value="POLYKETIDE CYCLASE SNOAL-LIKE DOMAIN"/>
    <property type="match status" value="1"/>
</dbReference>
<evidence type="ECO:0000313" key="1">
    <source>
        <dbReference type="EMBL" id="ALG08670.1"/>
    </source>
</evidence>
<dbReference type="PANTHER" id="PTHR38436:SF1">
    <property type="entry name" value="ESTER CYCLASE"/>
    <property type="match status" value="1"/>
</dbReference>
<accession>A0A0N9I1U8</accession>
<dbReference type="Proteomes" id="UP000063699">
    <property type="component" value="Chromosome"/>
</dbReference>
<proteinExistence type="predicted"/>
<dbReference type="KEGG" id="kphy:AOZ06_18660"/>
<dbReference type="SUPFAM" id="SSF54427">
    <property type="entry name" value="NTF2-like"/>
    <property type="match status" value="1"/>
</dbReference>
<dbReference type="AlphaFoldDB" id="A0A0N9I1U8"/>
<evidence type="ECO:0000313" key="2">
    <source>
        <dbReference type="Proteomes" id="UP000063699"/>
    </source>
</evidence>
<sequence>MTGAQLVKHITEKVVNQGDLSIVYDLFASDYVAHKTGMSLPRGPEAFKMSVRQWRDAFPDYRVVIEDVFESGDLVTSRYVAEGTHLGALMGIPPSEKGFKITGTEVHRVADGKVAESWLADDIPRLLSDLGILAPVNTRPGQWT</sequence>
<name>A0A0N9I1U8_9PSEU</name>
<dbReference type="GO" id="GO:0030638">
    <property type="term" value="P:polyketide metabolic process"/>
    <property type="evidence" value="ECO:0007669"/>
    <property type="project" value="InterPro"/>
</dbReference>
<dbReference type="EMBL" id="CP012752">
    <property type="protein sequence ID" value="ALG08670.1"/>
    <property type="molecule type" value="Genomic_DNA"/>
</dbReference>
<evidence type="ECO:0008006" key="3">
    <source>
        <dbReference type="Google" id="ProtNLM"/>
    </source>
</evidence>
<dbReference type="RefSeq" id="WP_054290577.1">
    <property type="nucleotide sequence ID" value="NZ_CP012752.1"/>
</dbReference>
<dbReference type="Gene3D" id="3.10.450.50">
    <property type="match status" value="1"/>
</dbReference>